<keyword evidence="2" id="KW-0732">Signal</keyword>
<reference evidence="4 5" key="1">
    <citation type="submission" date="2022-10" db="EMBL/GenBank/DDBJ databases">
        <title>Comparative genomics and taxonomic characterization of three novel marine species of genus Reichenbachiella exhibiting antioxidant and polysaccharide degradation activities.</title>
        <authorList>
            <person name="Muhammad N."/>
            <person name="Lee Y.-J."/>
            <person name="Ko J."/>
            <person name="Kim S.-G."/>
        </authorList>
    </citation>
    <scope>NUCLEOTIDE SEQUENCE [LARGE SCALE GENOMIC DNA]</scope>
    <source>
        <strain evidence="4 5">ABR2-5</strain>
    </source>
</reference>
<evidence type="ECO:0000313" key="4">
    <source>
        <dbReference type="EMBL" id="MCV9385913.1"/>
    </source>
</evidence>
<evidence type="ECO:0000313" key="5">
    <source>
        <dbReference type="Proteomes" id="UP001300692"/>
    </source>
</evidence>
<dbReference type="CDD" id="cd14659">
    <property type="entry name" value="Imelysin-like_IPPA"/>
    <property type="match status" value="1"/>
</dbReference>
<sequence length="367" mass="41257">MKYRLLLVLSTFLIFGCETNDGDDTNDGFDRTAMLTNWADNLIIPAYNHYYDELTKLDEAKDAFVTDQSEVNLQTLRTSWKEAYKAWQWVGMYQIGQSESIYLLGFTNTFPADAAQIENLIASGEYNFELPTRMSQQGFPALDYLINGLGADDAAILAVYQGDSGASYVQYLSDVVDRLLNLTSQVVDNWNQGYRETFIANSGSSKSSAVDKLVNDYISYFEGHIRKAKIGDPAGVFTGVKDPNTVEGFYQSDIAKSLFLESLKASKAFFNGEYFDQTGSGESLFSYLKYLNTIKETEALEELINEQFDLAEQKSSALSDNFSEQVVLDNTLMLETYQELQRNVVFMKVDMLSAMSIAVDYMDNDGD</sequence>
<feature type="domain" description="Imelysin-like" evidence="3">
    <location>
        <begin position="43"/>
        <end position="326"/>
    </location>
</feature>
<dbReference type="RefSeq" id="WP_264136695.1">
    <property type="nucleotide sequence ID" value="NZ_JAOYOD010000001.1"/>
</dbReference>
<dbReference type="InterPro" id="IPR018976">
    <property type="entry name" value="Imelysin-like"/>
</dbReference>
<comment type="subcellular location">
    <subcellularLocation>
        <location evidence="1">Cell envelope</location>
    </subcellularLocation>
</comment>
<name>A0ABT3CQT3_9BACT</name>
<evidence type="ECO:0000256" key="1">
    <source>
        <dbReference type="ARBA" id="ARBA00004196"/>
    </source>
</evidence>
<accession>A0ABT3CQT3</accession>
<dbReference type="InterPro" id="IPR034984">
    <property type="entry name" value="Imelysin-like_IPPA"/>
</dbReference>
<organism evidence="4 5">
    <name type="scientific">Reichenbachiella ulvae</name>
    <dbReference type="NCBI Taxonomy" id="2980104"/>
    <lineage>
        <taxon>Bacteria</taxon>
        <taxon>Pseudomonadati</taxon>
        <taxon>Bacteroidota</taxon>
        <taxon>Cytophagia</taxon>
        <taxon>Cytophagales</taxon>
        <taxon>Reichenbachiellaceae</taxon>
        <taxon>Reichenbachiella</taxon>
    </lineage>
</organism>
<keyword evidence="5" id="KW-1185">Reference proteome</keyword>
<dbReference type="PROSITE" id="PS51257">
    <property type="entry name" value="PROKAR_LIPOPROTEIN"/>
    <property type="match status" value="1"/>
</dbReference>
<comment type="caution">
    <text evidence="4">The sequence shown here is derived from an EMBL/GenBank/DDBJ whole genome shotgun (WGS) entry which is preliminary data.</text>
</comment>
<dbReference type="EMBL" id="JAOYOD010000001">
    <property type="protein sequence ID" value="MCV9385913.1"/>
    <property type="molecule type" value="Genomic_DNA"/>
</dbReference>
<evidence type="ECO:0000259" key="3">
    <source>
        <dbReference type="Pfam" id="PF09375"/>
    </source>
</evidence>
<gene>
    <name evidence="4" type="ORF">N7U62_04525</name>
</gene>
<evidence type="ECO:0000256" key="2">
    <source>
        <dbReference type="ARBA" id="ARBA00022729"/>
    </source>
</evidence>
<dbReference type="InterPro" id="IPR038352">
    <property type="entry name" value="Imelysin_sf"/>
</dbReference>
<dbReference type="Pfam" id="PF09375">
    <property type="entry name" value="Peptidase_M75"/>
    <property type="match status" value="1"/>
</dbReference>
<dbReference type="Proteomes" id="UP001300692">
    <property type="component" value="Unassembled WGS sequence"/>
</dbReference>
<dbReference type="Gene3D" id="1.20.1420.20">
    <property type="entry name" value="M75 peptidase, HXXE motif"/>
    <property type="match status" value="1"/>
</dbReference>
<protein>
    <submittedName>
        <fullName evidence="4">Imelysin family protein</fullName>
    </submittedName>
</protein>
<proteinExistence type="predicted"/>